<dbReference type="SUPFAM" id="SSF50346">
    <property type="entry name" value="PRC-barrel domain"/>
    <property type="match status" value="1"/>
</dbReference>
<feature type="transmembrane region" description="Helical" evidence="1">
    <location>
        <begin position="31"/>
        <end position="49"/>
    </location>
</feature>
<keyword evidence="1" id="KW-1133">Transmembrane helix</keyword>
<sequence length="183" mass="19040">MADMAGWVALVATCVAALMTASNLGARVTGWGFVIFTVGAVGWIVVGFATGQQQLLYSNLFLGLVDLFGVWRWLGRRARISDASRAEEDRSTARPGETLFSVASLDGLPVKAADGTVAAHAVDALASCAGGGIDYLVVRVGGLAGIAETLHRLPWSDVTVRDGEVVTKLPANTFPNLAAAGPR</sequence>
<dbReference type="RefSeq" id="WP_177200094.1">
    <property type="nucleotide sequence ID" value="NZ_FOXP01000003.1"/>
</dbReference>
<dbReference type="InterPro" id="IPR011033">
    <property type="entry name" value="PRC_barrel-like_sf"/>
</dbReference>
<dbReference type="STRING" id="634430.SAMN04488241_103235"/>
<reference evidence="2 3" key="1">
    <citation type="submission" date="2016-10" db="EMBL/GenBank/DDBJ databases">
        <authorList>
            <person name="de Groot N.N."/>
        </authorList>
    </citation>
    <scope>NUCLEOTIDE SEQUENCE [LARGE SCALE GENOMIC DNA]</scope>
    <source>
        <strain evidence="2 3">CGMCC 1.9113</strain>
    </source>
</reference>
<keyword evidence="1" id="KW-0472">Membrane</keyword>
<dbReference type="AlphaFoldDB" id="A0A1I5RFV7"/>
<evidence type="ECO:0000256" key="1">
    <source>
        <dbReference type="SAM" id="Phobius"/>
    </source>
</evidence>
<gene>
    <name evidence="2" type="ORF">SAMN04488241_103235</name>
</gene>
<dbReference type="EMBL" id="FOXP01000003">
    <property type="protein sequence ID" value="SFP57458.1"/>
    <property type="molecule type" value="Genomic_DNA"/>
</dbReference>
<evidence type="ECO:0000313" key="2">
    <source>
        <dbReference type="EMBL" id="SFP57458.1"/>
    </source>
</evidence>
<feature type="transmembrane region" description="Helical" evidence="1">
    <location>
        <begin position="55"/>
        <end position="74"/>
    </location>
</feature>
<accession>A0A1I5RFV7</accession>
<evidence type="ECO:0008006" key="4">
    <source>
        <dbReference type="Google" id="ProtNLM"/>
    </source>
</evidence>
<keyword evidence="1" id="KW-0812">Transmembrane</keyword>
<feature type="transmembrane region" description="Helical" evidence="1">
    <location>
        <begin position="6"/>
        <end position="24"/>
    </location>
</feature>
<dbReference type="Proteomes" id="UP000199586">
    <property type="component" value="Unassembled WGS sequence"/>
</dbReference>
<keyword evidence="3" id="KW-1185">Reference proteome</keyword>
<name>A0A1I5RFV7_9SPHN</name>
<organism evidence="2 3">
    <name type="scientific">Sphingomonas rubra</name>
    <dbReference type="NCBI Taxonomy" id="634430"/>
    <lineage>
        <taxon>Bacteria</taxon>
        <taxon>Pseudomonadati</taxon>
        <taxon>Pseudomonadota</taxon>
        <taxon>Alphaproteobacteria</taxon>
        <taxon>Sphingomonadales</taxon>
        <taxon>Sphingomonadaceae</taxon>
        <taxon>Sphingomonas</taxon>
    </lineage>
</organism>
<dbReference type="Gene3D" id="2.30.30.240">
    <property type="entry name" value="PRC-barrel domain"/>
    <property type="match status" value="1"/>
</dbReference>
<protein>
    <recommendedName>
        <fullName evidence="4">PRC-barrel domain-containing protein</fullName>
    </recommendedName>
</protein>
<proteinExistence type="predicted"/>
<evidence type="ECO:0000313" key="3">
    <source>
        <dbReference type="Proteomes" id="UP000199586"/>
    </source>
</evidence>